<accession>A0ABR4NCD0</accession>
<keyword evidence="2" id="KW-0472">Membrane</keyword>
<protein>
    <submittedName>
        <fullName evidence="4">Uncharacterized protein</fullName>
    </submittedName>
</protein>
<evidence type="ECO:0000256" key="2">
    <source>
        <dbReference type="SAM" id="Phobius"/>
    </source>
</evidence>
<keyword evidence="3" id="KW-0732">Signal</keyword>
<evidence type="ECO:0000256" key="1">
    <source>
        <dbReference type="SAM" id="MobiDB-lite"/>
    </source>
</evidence>
<feature type="transmembrane region" description="Helical" evidence="2">
    <location>
        <begin position="62"/>
        <end position="86"/>
    </location>
</feature>
<proteinExistence type="predicted"/>
<dbReference type="EMBL" id="JADGIZ020000012">
    <property type="protein sequence ID" value="KAL2917148.1"/>
    <property type="molecule type" value="Genomic_DNA"/>
</dbReference>
<comment type="caution">
    <text evidence="4">The sequence shown here is derived from an EMBL/GenBank/DDBJ whole genome shotgun (WGS) entry which is preliminary data.</text>
</comment>
<feature type="compositionally biased region" description="Polar residues" evidence="1">
    <location>
        <begin position="605"/>
        <end position="615"/>
    </location>
</feature>
<feature type="compositionally biased region" description="Low complexity" evidence="1">
    <location>
        <begin position="585"/>
        <end position="604"/>
    </location>
</feature>
<feature type="compositionally biased region" description="Basic and acidic residues" evidence="1">
    <location>
        <begin position="663"/>
        <end position="678"/>
    </location>
</feature>
<feature type="transmembrane region" description="Helical" evidence="2">
    <location>
        <begin position="148"/>
        <end position="169"/>
    </location>
</feature>
<gene>
    <name evidence="4" type="ORF">HK105_203212</name>
</gene>
<feature type="compositionally biased region" description="Low complexity" evidence="1">
    <location>
        <begin position="626"/>
        <end position="637"/>
    </location>
</feature>
<feature type="compositionally biased region" description="Pro residues" evidence="1">
    <location>
        <begin position="800"/>
        <end position="809"/>
    </location>
</feature>
<feature type="transmembrane region" description="Helical" evidence="2">
    <location>
        <begin position="107"/>
        <end position="128"/>
    </location>
</feature>
<feature type="compositionally biased region" description="Basic and acidic residues" evidence="1">
    <location>
        <begin position="815"/>
        <end position="826"/>
    </location>
</feature>
<evidence type="ECO:0000313" key="4">
    <source>
        <dbReference type="EMBL" id="KAL2917148.1"/>
    </source>
</evidence>
<reference evidence="4 5" key="1">
    <citation type="submission" date="2023-09" db="EMBL/GenBank/DDBJ databases">
        <title>Pangenome analysis of Batrachochytrium dendrobatidis and related Chytrids.</title>
        <authorList>
            <person name="Yacoub M.N."/>
            <person name="Stajich J.E."/>
            <person name="James T.Y."/>
        </authorList>
    </citation>
    <scope>NUCLEOTIDE SEQUENCE [LARGE SCALE GENOMIC DNA]</scope>
    <source>
        <strain evidence="4 5">JEL0888</strain>
    </source>
</reference>
<feature type="transmembrane region" description="Helical" evidence="2">
    <location>
        <begin position="517"/>
        <end position="538"/>
    </location>
</feature>
<name>A0ABR4NCD0_9FUNG</name>
<feature type="region of interest" description="Disordered" evidence="1">
    <location>
        <begin position="921"/>
        <end position="941"/>
    </location>
</feature>
<feature type="compositionally biased region" description="Basic and acidic residues" evidence="1">
    <location>
        <begin position="786"/>
        <end position="798"/>
    </location>
</feature>
<organism evidence="4 5">
    <name type="scientific">Polyrhizophydium stewartii</name>
    <dbReference type="NCBI Taxonomy" id="2732419"/>
    <lineage>
        <taxon>Eukaryota</taxon>
        <taxon>Fungi</taxon>
        <taxon>Fungi incertae sedis</taxon>
        <taxon>Chytridiomycota</taxon>
        <taxon>Chytridiomycota incertae sedis</taxon>
        <taxon>Chytridiomycetes</taxon>
        <taxon>Rhizophydiales</taxon>
        <taxon>Rhizophydiales incertae sedis</taxon>
        <taxon>Polyrhizophydium</taxon>
    </lineage>
</organism>
<sequence length="941" mass="102940">MPRLAAAVARLAPLALAGTVLARPLGQLMPRADDTNITDVPSVDPAQQTSPSIATQSDAVQIAIGVLCFLGALQSLVYVLIVVIKTTSARRLHEPAVPRWAVLLRKAWLVFMFVCVRALLLGPVVVALADWTGLVPAVKLHKVAEIHLWVFACGLALATALQVGAYLAASPKLFFRPRKHIARERHARIPDRLLPDVVVLLTVQAHSTHTFGKVLKSILHADYPGQQLCIIVVFHPNALPGQNEAFLKALGVDAMQPERPYSTVVDDAALVCFWSRQRHHRDMQHQGMRLIEQIFQRQYARLDNSIVVLTDGDTLFQADTILRGVTTLAVNLESVAATGWATVLPHDVQPAQPNLVMDSDLVQWSLFQAPLEDGLGLLSELHSSATFVRFYALKAIEQHYFAVASTYSMRDFHLLYSDWSKYLATVLQEHFGPHCLRFNFLVQPMIVRESSIHADPPWIESFWSRLANRTSYLVFTPHLMSSPLLTIKTLWTLATANTSIAMLTAISMCLAERVYPLIPLLMIPAAILLKCLLTLLWCAYSGRAGLGFFALPYTLLIKPAYDICILFGGFLTWMIRFERKGSRPISTASTASSRSSAPRSDASSQAGGQPQNASFFRTLGRGDGPARGARVARPAPAMTSYSSTGSGARLNRTPPESGPMLSSDRRPQRNESLRRPADPHGPMRFLLQDIYEDNGHSLAAMYSQTSFVASQDAAPAPTLSRGGARGTPESRQQMVTLGSVPSASWTSLSASDPRLNQQPSRSLSRANMGRDSSNEASGGSRSGSSRSREAYPGRRGEPSRPTPAQPRPVPASHAKRPERSDTDESFHALYTPFARTTSGVSPQQQRMPGVLDSSPLGSVRSPRGEPSAAYPMPRPQQVAPVVAAKITLDVPKSKWRSFAQRPVTAQTVALDWDHAIWSQPDQSQLSAAAPNHEQVPLPAPR</sequence>
<dbReference type="Proteomes" id="UP001527925">
    <property type="component" value="Unassembled WGS sequence"/>
</dbReference>
<feature type="signal peptide" evidence="3">
    <location>
        <begin position="1"/>
        <end position="22"/>
    </location>
</feature>
<feature type="chain" id="PRO_5047012051" evidence="3">
    <location>
        <begin position="23"/>
        <end position="941"/>
    </location>
</feature>
<feature type="region of interest" description="Disordered" evidence="1">
    <location>
        <begin position="711"/>
        <end position="874"/>
    </location>
</feature>
<feature type="compositionally biased region" description="Polar residues" evidence="1">
    <location>
        <begin position="834"/>
        <end position="846"/>
    </location>
</feature>
<feature type="compositionally biased region" description="Polar residues" evidence="1">
    <location>
        <begin position="729"/>
        <end position="776"/>
    </location>
</feature>
<evidence type="ECO:0000313" key="5">
    <source>
        <dbReference type="Proteomes" id="UP001527925"/>
    </source>
</evidence>
<feature type="transmembrane region" description="Helical" evidence="2">
    <location>
        <begin position="550"/>
        <end position="575"/>
    </location>
</feature>
<keyword evidence="2" id="KW-0812">Transmembrane</keyword>
<feature type="region of interest" description="Disordered" evidence="1">
    <location>
        <begin position="585"/>
        <end position="682"/>
    </location>
</feature>
<keyword evidence="2" id="KW-1133">Transmembrane helix</keyword>
<keyword evidence="5" id="KW-1185">Reference proteome</keyword>
<evidence type="ECO:0000256" key="3">
    <source>
        <dbReference type="SAM" id="SignalP"/>
    </source>
</evidence>
<feature type="transmembrane region" description="Helical" evidence="2">
    <location>
        <begin position="490"/>
        <end position="511"/>
    </location>
</feature>